<evidence type="ECO:0000313" key="3">
    <source>
        <dbReference type="Proteomes" id="UP000824202"/>
    </source>
</evidence>
<gene>
    <name evidence="2" type="ORF">H9863_05155</name>
</gene>
<evidence type="ECO:0000313" key="2">
    <source>
        <dbReference type="EMBL" id="HIX03490.1"/>
    </source>
</evidence>
<accession>A0A9D2AC50</accession>
<dbReference type="AlphaFoldDB" id="A0A9D2AC50"/>
<feature type="signal peptide" evidence="1">
    <location>
        <begin position="1"/>
        <end position="17"/>
    </location>
</feature>
<sequence length="75" mass="8626">MRLTCFLLCWLTFSAVASVNAQQGKVSIDIKSESLSRVLMQVKDQTGARILYNENLLRDVVCRDLKLEGYKIFRE</sequence>
<protein>
    <submittedName>
        <fullName evidence="2">Uncharacterized protein</fullName>
    </submittedName>
</protein>
<proteinExistence type="predicted"/>
<organism evidence="2 3">
    <name type="scientific">Candidatus Odoribacter faecigallinarum</name>
    <dbReference type="NCBI Taxonomy" id="2838706"/>
    <lineage>
        <taxon>Bacteria</taxon>
        <taxon>Pseudomonadati</taxon>
        <taxon>Bacteroidota</taxon>
        <taxon>Bacteroidia</taxon>
        <taxon>Bacteroidales</taxon>
        <taxon>Odoribacteraceae</taxon>
        <taxon>Odoribacter</taxon>
    </lineage>
</organism>
<dbReference type="Proteomes" id="UP000824202">
    <property type="component" value="Unassembled WGS sequence"/>
</dbReference>
<name>A0A9D2AC50_9BACT</name>
<reference evidence="2" key="1">
    <citation type="journal article" date="2021" name="PeerJ">
        <title>Extensive microbial diversity within the chicken gut microbiome revealed by metagenomics and culture.</title>
        <authorList>
            <person name="Gilroy R."/>
            <person name="Ravi A."/>
            <person name="Getino M."/>
            <person name="Pursley I."/>
            <person name="Horton D.L."/>
            <person name="Alikhan N.F."/>
            <person name="Baker D."/>
            <person name="Gharbi K."/>
            <person name="Hall N."/>
            <person name="Watson M."/>
            <person name="Adriaenssens E.M."/>
            <person name="Foster-Nyarko E."/>
            <person name="Jarju S."/>
            <person name="Secka A."/>
            <person name="Antonio M."/>
            <person name="Oren A."/>
            <person name="Chaudhuri R.R."/>
            <person name="La Ragione R."/>
            <person name="Hildebrand F."/>
            <person name="Pallen M.J."/>
        </authorList>
    </citation>
    <scope>NUCLEOTIDE SEQUENCE</scope>
    <source>
        <strain evidence="2">23274</strain>
    </source>
</reference>
<comment type="caution">
    <text evidence="2">The sequence shown here is derived from an EMBL/GenBank/DDBJ whole genome shotgun (WGS) entry which is preliminary data.</text>
</comment>
<evidence type="ECO:0000256" key="1">
    <source>
        <dbReference type="SAM" id="SignalP"/>
    </source>
</evidence>
<dbReference type="EMBL" id="DXFT01000100">
    <property type="protein sequence ID" value="HIX03490.1"/>
    <property type="molecule type" value="Genomic_DNA"/>
</dbReference>
<reference evidence="2" key="2">
    <citation type="submission" date="2021-04" db="EMBL/GenBank/DDBJ databases">
        <authorList>
            <person name="Gilroy R."/>
        </authorList>
    </citation>
    <scope>NUCLEOTIDE SEQUENCE</scope>
    <source>
        <strain evidence="2">23274</strain>
    </source>
</reference>
<feature type="chain" id="PRO_5038549140" evidence="1">
    <location>
        <begin position="18"/>
        <end position="75"/>
    </location>
</feature>
<keyword evidence="1" id="KW-0732">Signal</keyword>